<sequence>MGGSAMAACWDKWTGRYVLSVATGAGAVYLLYRTIQAGLSCPPGGAEPPSIARECPPAPRRQGRAAVRR</sequence>
<evidence type="ECO:0000313" key="2">
    <source>
        <dbReference type="Ensembl" id="ENSNPEP00000006866.1"/>
    </source>
</evidence>
<protein>
    <submittedName>
        <fullName evidence="2">Uncharacterized protein</fullName>
    </submittedName>
</protein>
<keyword evidence="3" id="KW-1185">Reference proteome</keyword>
<name>A0A8C6YXT4_NOTPE</name>
<dbReference type="Ensembl" id="ENSNPET00000007034.1">
    <property type="protein sequence ID" value="ENSNPEP00000006866.1"/>
    <property type="gene ID" value="ENSNPEG00000005167.1"/>
</dbReference>
<evidence type="ECO:0000313" key="3">
    <source>
        <dbReference type="Proteomes" id="UP000694420"/>
    </source>
</evidence>
<dbReference type="AlphaFoldDB" id="A0A8C6YXT4"/>
<accession>A0A8C6YXT4</accession>
<feature type="region of interest" description="Disordered" evidence="1">
    <location>
        <begin position="43"/>
        <end position="69"/>
    </location>
</feature>
<proteinExistence type="predicted"/>
<evidence type="ECO:0000256" key="1">
    <source>
        <dbReference type="SAM" id="MobiDB-lite"/>
    </source>
</evidence>
<reference evidence="2" key="1">
    <citation type="submission" date="2025-08" db="UniProtKB">
        <authorList>
            <consortium name="Ensembl"/>
        </authorList>
    </citation>
    <scope>IDENTIFICATION</scope>
</reference>
<reference evidence="2" key="2">
    <citation type="submission" date="2025-09" db="UniProtKB">
        <authorList>
            <consortium name="Ensembl"/>
        </authorList>
    </citation>
    <scope>IDENTIFICATION</scope>
</reference>
<organism evidence="2 3">
    <name type="scientific">Nothoprocta perdicaria</name>
    <name type="common">Chilean tinamou</name>
    <name type="synonym">Crypturus perdicarius</name>
    <dbReference type="NCBI Taxonomy" id="30464"/>
    <lineage>
        <taxon>Eukaryota</taxon>
        <taxon>Metazoa</taxon>
        <taxon>Chordata</taxon>
        <taxon>Craniata</taxon>
        <taxon>Vertebrata</taxon>
        <taxon>Euteleostomi</taxon>
        <taxon>Archelosauria</taxon>
        <taxon>Archosauria</taxon>
        <taxon>Dinosauria</taxon>
        <taxon>Saurischia</taxon>
        <taxon>Theropoda</taxon>
        <taxon>Coelurosauria</taxon>
        <taxon>Aves</taxon>
        <taxon>Palaeognathae</taxon>
        <taxon>Tinamiformes</taxon>
        <taxon>Tinamidae</taxon>
        <taxon>Nothoprocta</taxon>
    </lineage>
</organism>
<dbReference type="Proteomes" id="UP000694420">
    <property type="component" value="Unplaced"/>
</dbReference>